<proteinExistence type="predicted"/>
<evidence type="ECO:0000313" key="5">
    <source>
        <dbReference type="Proteomes" id="UP000051950"/>
    </source>
</evidence>
<evidence type="ECO:0000256" key="2">
    <source>
        <dbReference type="SAM" id="SignalP"/>
    </source>
</evidence>
<dbReference type="OrthoDB" id="634996at2"/>
<organism evidence="4 5">
    <name type="scientific">Pedobacter ginsenosidimutans</name>
    <dbReference type="NCBI Taxonomy" id="687842"/>
    <lineage>
        <taxon>Bacteria</taxon>
        <taxon>Pseudomonadati</taxon>
        <taxon>Bacteroidota</taxon>
        <taxon>Sphingobacteriia</taxon>
        <taxon>Sphingobacteriales</taxon>
        <taxon>Sphingobacteriaceae</taxon>
        <taxon>Pedobacter</taxon>
    </lineage>
</organism>
<dbReference type="CDD" id="cd02966">
    <property type="entry name" value="TlpA_like_family"/>
    <property type="match status" value="1"/>
</dbReference>
<dbReference type="InterPro" id="IPR050553">
    <property type="entry name" value="Thioredoxin_ResA/DsbE_sf"/>
</dbReference>
<dbReference type="Gene3D" id="3.40.30.10">
    <property type="entry name" value="Glutaredoxin"/>
    <property type="match status" value="1"/>
</dbReference>
<feature type="signal peptide" evidence="2">
    <location>
        <begin position="1"/>
        <end position="19"/>
    </location>
</feature>
<dbReference type="EMBL" id="LMZQ01000006">
    <property type="protein sequence ID" value="KRT16118.1"/>
    <property type="molecule type" value="Genomic_DNA"/>
</dbReference>
<gene>
    <name evidence="4" type="ORF">ASU31_11505</name>
</gene>
<dbReference type="PROSITE" id="PS51352">
    <property type="entry name" value="THIOREDOXIN_2"/>
    <property type="match status" value="1"/>
</dbReference>
<dbReference type="SUPFAM" id="SSF52833">
    <property type="entry name" value="Thioredoxin-like"/>
    <property type="match status" value="1"/>
</dbReference>
<dbReference type="PROSITE" id="PS00194">
    <property type="entry name" value="THIOREDOXIN_1"/>
    <property type="match status" value="1"/>
</dbReference>
<accession>A0A0T5VQH8</accession>
<name>A0A0T5VQH8_9SPHI</name>
<dbReference type="AlphaFoldDB" id="A0A0T5VQH8"/>
<reference evidence="4 5" key="1">
    <citation type="submission" date="2015-11" db="EMBL/GenBank/DDBJ databases">
        <title>Sequence of Pedobacter ginsenosidimutans.</title>
        <authorList>
            <person name="Carson E."/>
            <person name="Keyser V."/>
            <person name="Newman J."/>
            <person name="Miller J."/>
        </authorList>
    </citation>
    <scope>NUCLEOTIDE SEQUENCE [LARGE SCALE GENOMIC DNA]</scope>
    <source>
        <strain evidence="4 5">KACC 14530</strain>
    </source>
</reference>
<evidence type="ECO:0000256" key="1">
    <source>
        <dbReference type="ARBA" id="ARBA00023284"/>
    </source>
</evidence>
<dbReference type="GO" id="GO:0016209">
    <property type="term" value="F:antioxidant activity"/>
    <property type="evidence" value="ECO:0007669"/>
    <property type="project" value="InterPro"/>
</dbReference>
<sequence>MKTLKLLCLLTFAAGVANAQGVKFSANKPAAGSTVKFTYDPKGTNLENLADVKCTGYTFFSKSNPKSTKIELTKDGAVYKGEISTPDSVTVVGLAFSVGDKKDEAPAGYVLEFTKAGKVPAEAYLNEAFLYGLAGNYYLGLTIDPEKAVSLYKQAFALKPELKKKNLNQYLSLEYKADKDKGTKLINENISALTKLKEPKEEDLGTALSLYSLLKKKTQADSVKAIIIKKYPKGNYAWNDGMNSLYGTKDFATQIQKAEEMIAAFKLDPGKTVDAGRLNSIYSMLANSAIKAKDLGKFQDYAKKVTDKMTRASLYNNSFAWPSAEKKENIELAAQLSKQSLELIEASRNDEMPKYYNTKEEYLKYLDGAYGMYADTYGLLLYHQGKFKEALAMQEKAIPLYATVPPDVSSRYVTYLIKDGQDDKAYTEAEKLIKEGKGNDSLKNEFKMLYTKLKKDGTYETYLANLEKAALEKERAEWTKKMINIPAPAFSLTNLKGETVSLASLKGKIVILDYWATWCGPCVSSFPGMQKALNKYATNPNVVFLFVNTWQTEENREKLVTDFITAKKYNFNVLYDTKNVKDPSKFDVVSAYKVDGIPTKFVIDGDGNIRFKAVGFSGSDDGVVKEIDSMIGLLAGKESSK</sequence>
<dbReference type="Proteomes" id="UP000051950">
    <property type="component" value="Unassembled WGS sequence"/>
</dbReference>
<feature type="domain" description="Thioredoxin" evidence="3">
    <location>
        <begin position="481"/>
        <end position="632"/>
    </location>
</feature>
<dbReference type="InterPro" id="IPR011990">
    <property type="entry name" value="TPR-like_helical_dom_sf"/>
</dbReference>
<dbReference type="RefSeq" id="WP_057932458.1">
    <property type="nucleotide sequence ID" value="NZ_LMZQ01000006.1"/>
</dbReference>
<dbReference type="InterPro" id="IPR017937">
    <property type="entry name" value="Thioredoxin_CS"/>
</dbReference>
<dbReference type="SUPFAM" id="SSF48452">
    <property type="entry name" value="TPR-like"/>
    <property type="match status" value="1"/>
</dbReference>
<dbReference type="STRING" id="687842.ASU31_11505"/>
<keyword evidence="2" id="KW-0732">Signal</keyword>
<dbReference type="Pfam" id="PF00578">
    <property type="entry name" value="AhpC-TSA"/>
    <property type="match status" value="1"/>
</dbReference>
<protein>
    <recommendedName>
        <fullName evidence="3">Thioredoxin domain-containing protein</fullName>
    </recommendedName>
</protein>
<dbReference type="PANTHER" id="PTHR42852">
    <property type="entry name" value="THIOL:DISULFIDE INTERCHANGE PROTEIN DSBE"/>
    <property type="match status" value="1"/>
</dbReference>
<dbReference type="InterPro" id="IPR036249">
    <property type="entry name" value="Thioredoxin-like_sf"/>
</dbReference>
<dbReference type="PANTHER" id="PTHR42852:SF17">
    <property type="entry name" value="THIOREDOXIN-LIKE PROTEIN HI_1115"/>
    <property type="match status" value="1"/>
</dbReference>
<keyword evidence="5" id="KW-1185">Reference proteome</keyword>
<comment type="caution">
    <text evidence="4">The sequence shown here is derived from an EMBL/GenBank/DDBJ whole genome shotgun (WGS) entry which is preliminary data.</text>
</comment>
<dbReference type="InterPro" id="IPR000866">
    <property type="entry name" value="AhpC/TSA"/>
</dbReference>
<feature type="chain" id="PRO_5006665520" description="Thioredoxin domain-containing protein" evidence="2">
    <location>
        <begin position="20"/>
        <end position="641"/>
    </location>
</feature>
<keyword evidence="1" id="KW-0676">Redox-active center</keyword>
<dbReference type="GO" id="GO:0006950">
    <property type="term" value="P:response to stress"/>
    <property type="evidence" value="ECO:0007669"/>
    <property type="project" value="UniProtKB-ARBA"/>
</dbReference>
<evidence type="ECO:0000259" key="3">
    <source>
        <dbReference type="PROSITE" id="PS51352"/>
    </source>
</evidence>
<dbReference type="InterPro" id="IPR013766">
    <property type="entry name" value="Thioredoxin_domain"/>
</dbReference>
<dbReference type="GO" id="GO:0016491">
    <property type="term" value="F:oxidoreductase activity"/>
    <property type="evidence" value="ECO:0007669"/>
    <property type="project" value="InterPro"/>
</dbReference>
<evidence type="ECO:0000313" key="4">
    <source>
        <dbReference type="EMBL" id="KRT16118.1"/>
    </source>
</evidence>